<dbReference type="EMBL" id="JABCIY010000022">
    <property type="protein sequence ID" value="KAF7196893.1"/>
    <property type="molecule type" value="Genomic_DNA"/>
</dbReference>
<dbReference type="InterPro" id="IPR003673">
    <property type="entry name" value="CoA-Trfase_fam_III"/>
</dbReference>
<dbReference type="SUPFAM" id="SSF89796">
    <property type="entry name" value="CoA-transferase family III (CaiB/BaiF)"/>
    <property type="match status" value="2"/>
</dbReference>
<dbReference type="Pfam" id="PF02515">
    <property type="entry name" value="CoA_transf_3"/>
    <property type="match status" value="1"/>
</dbReference>
<sequence length="514" mass="56047">MTDIHKTDGSFDCDHISTANGIPDRSKFDTEHTIRYIWKHLGLPESSLRFALPDKSAALPSSFKIGHLAQASIALSALAAASVDALHNNALARKVTVPLRHAGVEFDSEKHYFLDGRPAESGWGPLGGLHQTADGYIRMHDSFPNHRKAACDLLGLNEQTATREDVAEKLKHWRALEIEDAAMKNNAVIYALRSYQEWDRLPQAKSVPSFPIFVRKISDEGPKGLPSHMPKAADRCLRGLRVIDFTRVIAGPVAGKTLAAHGADVIWVTSPNLLSQPALDIDVQRGKRTIRLDLKKAEDLETLRGLAKNADVFLQSYRPGSFAAKELGPEDLAKLRPGIIYASLNAWGNEGPWAHNRGFDSIVQTVSGMNVSEAEHFGTSPAKAMPAQALDHAAGYLLATGISAALYKRATEGGSWEVTVSLAGVMKYLRSLGQHPGRSGFECAGLAEGELESFLEERETGFGTLRAVSHSAQVEGKEPGWDVMPKPLGSDEARWSRDVGSQIHAAHLYRRTSH</sequence>
<dbReference type="InterPro" id="IPR023606">
    <property type="entry name" value="CoA-Trfase_III_dom_1_sf"/>
</dbReference>
<dbReference type="GO" id="GO:0016740">
    <property type="term" value="F:transferase activity"/>
    <property type="evidence" value="ECO:0007669"/>
    <property type="project" value="UniProtKB-KW"/>
</dbReference>
<dbReference type="AlphaFoldDB" id="A0A8H6RT60"/>
<reference evidence="2" key="1">
    <citation type="submission" date="2020-04" db="EMBL/GenBank/DDBJ databases">
        <title>Draft genome resource of the tomato pathogen Pseudocercospora fuligena.</title>
        <authorList>
            <person name="Zaccaron A."/>
        </authorList>
    </citation>
    <scope>NUCLEOTIDE SEQUENCE</scope>
    <source>
        <strain evidence="2">PF001</strain>
    </source>
</reference>
<keyword evidence="2" id="KW-0808">Transferase</keyword>
<organism evidence="2 3">
    <name type="scientific">Pseudocercospora fuligena</name>
    <dbReference type="NCBI Taxonomy" id="685502"/>
    <lineage>
        <taxon>Eukaryota</taxon>
        <taxon>Fungi</taxon>
        <taxon>Dikarya</taxon>
        <taxon>Ascomycota</taxon>
        <taxon>Pezizomycotina</taxon>
        <taxon>Dothideomycetes</taxon>
        <taxon>Dothideomycetidae</taxon>
        <taxon>Mycosphaerellales</taxon>
        <taxon>Mycosphaerellaceae</taxon>
        <taxon>Pseudocercospora</taxon>
    </lineage>
</organism>
<keyword evidence="3" id="KW-1185">Reference proteome</keyword>
<protein>
    <submittedName>
        <fullName evidence="2">Acetyl-coenzyme A transferase nodX</fullName>
    </submittedName>
</protein>
<dbReference type="Proteomes" id="UP000660729">
    <property type="component" value="Unassembled WGS sequence"/>
</dbReference>
<comment type="caution">
    <text evidence="2">The sequence shown here is derived from an EMBL/GenBank/DDBJ whole genome shotgun (WGS) entry which is preliminary data.</text>
</comment>
<proteinExistence type="inferred from homology"/>
<name>A0A8H6RT60_9PEZI</name>
<dbReference type="OrthoDB" id="5863171at2759"/>
<dbReference type="Gene3D" id="3.40.50.10540">
    <property type="entry name" value="Crotonobetainyl-coa:carnitine coa-transferase, domain 1"/>
    <property type="match status" value="1"/>
</dbReference>
<evidence type="ECO:0000313" key="3">
    <source>
        <dbReference type="Proteomes" id="UP000660729"/>
    </source>
</evidence>
<evidence type="ECO:0000256" key="1">
    <source>
        <dbReference type="ARBA" id="ARBA00008383"/>
    </source>
</evidence>
<dbReference type="InterPro" id="IPR050509">
    <property type="entry name" value="CoA-transferase_III"/>
</dbReference>
<dbReference type="PANTHER" id="PTHR48228">
    <property type="entry name" value="SUCCINYL-COA--D-CITRAMALATE COA-TRANSFERASE"/>
    <property type="match status" value="1"/>
</dbReference>
<gene>
    <name evidence="2" type="ORF">HII31_01811</name>
</gene>
<dbReference type="PANTHER" id="PTHR48228:SF4">
    <property type="entry name" value="BLR3030 PROTEIN"/>
    <property type="match status" value="1"/>
</dbReference>
<comment type="similarity">
    <text evidence="1">Belongs to the CoA-transferase III family.</text>
</comment>
<accession>A0A8H6RT60</accession>
<evidence type="ECO:0000313" key="2">
    <source>
        <dbReference type="EMBL" id="KAF7196893.1"/>
    </source>
</evidence>